<evidence type="ECO:0000256" key="3">
    <source>
        <dbReference type="SAM" id="MobiDB-lite"/>
    </source>
</evidence>
<dbReference type="InterPro" id="IPR036388">
    <property type="entry name" value="WH-like_DNA-bd_sf"/>
</dbReference>
<keyword evidence="2" id="KW-0539">Nucleus</keyword>
<keyword evidence="6" id="KW-1185">Reference proteome</keyword>
<protein>
    <recommendedName>
        <fullName evidence="4">Fork-head domain-containing protein</fullName>
    </recommendedName>
</protein>
<dbReference type="PROSITE" id="PS50039">
    <property type="entry name" value="FORK_HEAD_3"/>
    <property type="match status" value="1"/>
</dbReference>
<dbReference type="CDD" id="cd00059">
    <property type="entry name" value="FH_FOX"/>
    <property type="match status" value="1"/>
</dbReference>
<dbReference type="PANTHER" id="PTHR11829:SF343">
    <property type="entry name" value="FORK-HEAD DOMAIN-CONTAINING PROTEIN"/>
    <property type="match status" value="1"/>
</dbReference>
<dbReference type="EMBL" id="JAAAIM010000024">
    <property type="protein sequence ID" value="KAG0297734.1"/>
    <property type="molecule type" value="Genomic_DNA"/>
</dbReference>
<feature type="domain" description="Fork-head" evidence="4">
    <location>
        <begin position="107"/>
        <end position="227"/>
    </location>
</feature>
<feature type="region of interest" description="Disordered" evidence="3">
    <location>
        <begin position="1"/>
        <end position="110"/>
    </location>
</feature>
<dbReference type="InterPro" id="IPR001766">
    <property type="entry name" value="Fork_head_dom"/>
</dbReference>
<gene>
    <name evidence="5" type="ORF">BGZ96_005156</name>
</gene>
<evidence type="ECO:0000313" key="6">
    <source>
        <dbReference type="Proteomes" id="UP001194696"/>
    </source>
</evidence>
<feature type="region of interest" description="Disordered" evidence="3">
    <location>
        <begin position="174"/>
        <end position="290"/>
    </location>
</feature>
<evidence type="ECO:0000313" key="5">
    <source>
        <dbReference type="EMBL" id="KAG0297734.1"/>
    </source>
</evidence>
<accession>A0ABQ7KH90</accession>
<feature type="compositionally biased region" description="Low complexity" evidence="3">
    <location>
        <begin position="368"/>
        <end position="380"/>
    </location>
</feature>
<feature type="compositionally biased region" description="Low complexity" evidence="3">
    <location>
        <begin position="458"/>
        <end position="483"/>
    </location>
</feature>
<proteinExistence type="predicted"/>
<sequence length="518" mass="55351">MTSEHGERTSVASHVNAGESSSSTRGLPYGVSRTSSSSHLPPHSSSSTASSPYISGSVSVHASSPSSSSATAAGPVVRSVPAGSTTSSVAVTTTASGEIKTTRRRRRPNESYSTIIIKAIRNSPLQRLKLSEIYDYVSREIPTMDGNDKGWQNTVRHNLSHNKCFRRIVLKDEDMPSGSADDDDGESKQSTNSTGKSSKQAKRGKGGCWVLVPENLEESMSLSRPKKSSADQGQSPAALGAAGSVPMSSTSPKRHHHATGTSEGAIISKATTKSAAESTESYLSPQLSKENAFSHSHSGVMDIDRNVASMMIAEQQFQQSARHHGPHIHPSHYTPPHSHSRQLPHCSGHTIIHHHQHASNPYLPPHYLPSSSSSSATPSLMEMMNQSESSNATFQPLTTISRPGQQHNYSSGDDKGHDSESDDDQSGHSVVSADRENDDDYEEYETMDAMEEEEDSVSHSSSSRRSPSRSPSTSSLSATASSPMEIEETDGGNGGLSSSSSPTTGRRRPGMSIQNMLN</sequence>
<feature type="compositionally biased region" description="Polar residues" evidence="3">
    <location>
        <begin position="384"/>
        <end position="409"/>
    </location>
</feature>
<feature type="compositionally biased region" description="Acidic residues" evidence="3">
    <location>
        <begin position="436"/>
        <end position="455"/>
    </location>
</feature>
<dbReference type="PRINTS" id="PR00053">
    <property type="entry name" value="FORKHEAD"/>
</dbReference>
<dbReference type="SMART" id="SM00339">
    <property type="entry name" value="FH"/>
    <property type="match status" value="1"/>
</dbReference>
<comment type="caution">
    <text evidence="5">The sequence shown here is derived from an EMBL/GenBank/DDBJ whole genome shotgun (WGS) entry which is preliminary data.</text>
</comment>
<comment type="subcellular location">
    <subcellularLocation>
        <location evidence="2">Nucleus</location>
    </subcellularLocation>
</comment>
<feature type="compositionally biased region" description="Polar residues" evidence="3">
    <location>
        <begin position="269"/>
        <end position="290"/>
    </location>
</feature>
<dbReference type="InterPro" id="IPR050211">
    <property type="entry name" value="FOX_domain-containing"/>
</dbReference>
<keyword evidence="1 2" id="KW-0238">DNA-binding</keyword>
<feature type="compositionally biased region" description="Low complexity" evidence="3">
    <location>
        <begin position="32"/>
        <end position="97"/>
    </location>
</feature>
<dbReference type="Pfam" id="PF00250">
    <property type="entry name" value="Forkhead"/>
    <property type="match status" value="1"/>
</dbReference>
<organism evidence="5 6">
    <name type="scientific">Linnemannia gamsii</name>
    <dbReference type="NCBI Taxonomy" id="64522"/>
    <lineage>
        <taxon>Eukaryota</taxon>
        <taxon>Fungi</taxon>
        <taxon>Fungi incertae sedis</taxon>
        <taxon>Mucoromycota</taxon>
        <taxon>Mortierellomycotina</taxon>
        <taxon>Mortierellomycetes</taxon>
        <taxon>Mortierellales</taxon>
        <taxon>Mortierellaceae</taxon>
        <taxon>Linnemannia</taxon>
    </lineage>
</organism>
<feature type="DNA-binding region" description="Fork-head" evidence="2">
    <location>
        <begin position="107"/>
        <end position="227"/>
    </location>
</feature>
<feature type="compositionally biased region" description="Polar residues" evidence="3">
    <location>
        <begin position="10"/>
        <end position="25"/>
    </location>
</feature>
<reference evidence="5 6" key="1">
    <citation type="journal article" date="2020" name="Fungal Divers.">
        <title>Resolving the Mortierellaceae phylogeny through synthesis of multi-gene phylogenetics and phylogenomics.</title>
        <authorList>
            <person name="Vandepol N."/>
            <person name="Liber J."/>
            <person name="Desiro A."/>
            <person name="Na H."/>
            <person name="Kennedy M."/>
            <person name="Barry K."/>
            <person name="Grigoriev I.V."/>
            <person name="Miller A.N."/>
            <person name="O'Donnell K."/>
            <person name="Stajich J.E."/>
            <person name="Bonito G."/>
        </authorList>
    </citation>
    <scope>NUCLEOTIDE SEQUENCE [LARGE SCALE GENOMIC DNA]</scope>
    <source>
        <strain evidence="5 6">AD045</strain>
    </source>
</reference>
<name>A0ABQ7KH90_9FUNG</name>
<feature type="compositionally biased region" description="Basic residues" evidence="3">
    <location>
        <begin position="321"/>
        <end position="330"/>
    </location>
</feature>
<evidence type="ECO:0000256" key="2">
    <source>
        <dbReference type="PROSITE-ProRule" id="PRU00089"/>
    </source>
</evidence>
<dbReference type="Gene3D" id="1.10.10.10">
    <property type="entry name" value="Winged helix-like DNA-binding domain superfamily/Winged helix DNA-binding domain"/>
    <property type="match status" value="1"/>
</dbReference>
<feature type="region of interest" description="Disordered" evidence="3">
    <location>
        <begin position="321"/>
        <end position="518"/>
    </location>
</feature>
<dbReference type="SUPFAM" id="SSF46785">
    <property type="entry name" value="Winged helix' DNA-binding domain"/>
    <property type="match status" value="1"/>
</dbReference>
<feature type="compositionally biased region" description="Polar residues" evidence="3">
    <location>
        <begin position="188"/>
        <end position="198"/>
    </location>
</feature>
<evidence type="ECO:0000256" key="1">
    <source>
        <dbReference type="ARBA" id="ARBA00023125"/>
    </source>
</evidence>
<evidence type="ECO:0000259" key="4">
    <source>
        <dbReference type="PROSITE" id="PS50039"/>
    </source>
</evidence>
<dbReference type="PANTHER" id="PTHR11829">
    <property type="entry name" value="FORKHEAD BOX PROTEIN"/>
    <property type="match status" value="1"/>
</dbReference>
<dbReference type="Proteomes" id="UP001194696">
    <property type="component" value="Unassembled WGS sequence"/>
</dbReference>
<dbReference type="InterPro" id="IPR036390">
    <property type="entry name" value="WH_DNA-bd_sf"/>
</dbReference>